<gene>
    <name evidence="3" type="ORF">BDQ12DRAFT_685556</name>
</gene>
<feature type="transmembrane region" description="Helical" evidence="1">
    <location>
        <begin position="43"/>
        <end position="63"/>
    </location>
</feature>
<evidence type="ECO:0000259" key="2">
    <source>
        <dbReference type="Pfam" id="PF20151"/>
    </source>
</evidence>
<feature type="transmembrane region" description="Helical" evidence="1">
    <location>
        <begin position="152"/>
        <end position="171"/>
    </location>
</feature>
<name>A0A5C3LXH4_9AGAR</name>
<dbReference type="STRING" id="68775.A0A5C3LXH4"/>
<keyword evidence="1" id="KW-0812">Transmembrane</keyword>
<dbReference type="EMBL" id="ML213609">
    <property type="protein sequence ID" value="TFK37247.1"/>
    <property type="molecule type" value="Genomic_DNA"/>
</dbReference>
<reference evidence="3 4" key="1">
    <citation type="journal article" date="2019" name="Nat. Ecol. Evol.">
        <title>Megaphylogeny resolves global patterns of mushroom evolution.</title>
        <authorList>
            <person name="Varga T."/>
            <person name="Krizsan K."/>
            <person name="Foldi C."/>
            <person name="Dima B."/>
            <person name="Sanchez-Garcia M."/>
            <person name="Sanchez-Ramirez S."/>
            <person name="Szollosi G.J."/>
            <person name="Szarkandi J.G."/>
            <person name="Papp V."/>
            <person name="Albert L."/>
            <person name="Andreopoulos W."/>
            <person name="Angelini C."/>
            <person name="Antonin V."/>
            <person name="Barry K.W."/>
            <person name="Bougher N.L."/>
            <person name="Buchanan P."/>
            <person name="Buyck B."/>
            <person name="Bense V."/>
            <person name="Catcheside P."/>
            <person name="Chovatia M."/>
            <person name="Cooper J."/>
            <person name="Damon W."/>
            <person name="Desjardin D."/>
            <person name="Finy P."/>
            <person name="Geml J."/>
            <person name="Haridas S."/>
            <person name="Hughes K."/>
            <person name="Justo A."/>
            <person name="Karasinski D."/>
            <person name="Kautmanova I."/>
            <person name="Kiss B."/>
            <person name="Kocsube S."/>
            <person name="Kotiranta H."/>
            <person name="LaButti K.M."/>
            <person name="Lechner B.E."/>
            <person name="Liimatainen K."/>
            <person name="Lipzen A."/>
            <person name="Lukacs Z."/>
            <person name="Mihaltcheva S."/>
            <person name="Morgado L.N."/>
            <person name="Niskanen T."/>
            <person name="Noordeloos M.E."/>
            <person name="Ohm R.A."/>
            <person name="Ortiz-Santana B."/>
            <person name="Ovrebo C."/>
            <person name="Racz N."/>
            <person name="Riley R."/>
            <person name="Savchenko A."/>
            <person name="Shiryaev A."/>
            <person name="Soop K."/>
            <person name="Spirin V."/>
            <person name="Szebenyi C."/>
            <person name="Tomsovsky M."/>
            <person name="Tulloss R.E."/>
            <person name="Uehling J."/>
            <person name="Grigoriev I.V."/>
            <person name="Vagvolgyi C."/>
            <person name="Papp T."/>
            <person name="Martin F.M."/>
            <person name="Miettinen O."/>
            <person name="Hibbett D.S."/>
            <person name="Nagy L.G."/>
        </authorList>
    </citation>
    <scope>NUCLEOTIDE SEQUENCE [LARGE SCALE GENOMIC DNA]</scope>
    <source>
        <strain evidence="3 4">CBS 166.37</strain>
    </source>
</reference>
<sequence length="281" mass="31725">MAVDFRPYSSLASLIVLLLEYILTCPSEYRYVWKTPRSNVKFIYLFSRYFGLISQCTDFLLLMTAKSRVPVEASICKAWFVSLFLCCSILLRALDTVIMLRVYALYNQSRTIAFVLIFISFLHLGYSGVISAQSYAHDFDGFCNMKGRHHEGAYMGAMVSAMHIFVWALAFSKRHIAFGQAPVVRMVVREGGWMFALIIAIMGITVPFSYVNNAVRGHIIFVWPSSLFSIAACRLIISMQKLKVENIGSGMASEFELTTDITVSIINVDGDLTMERNTCIK</sequence>
<accession>A0A5C3LXH4</accession>
<dbReference type="InterPro" id="IPR045340">
    <property type="entry name" value="DUF6533"/>
</dbReference>
<organism evidence="3 4">
    <name type="scientific">Crucibulum laeve</name>
    <dbReference type="NCBI Taxonomy" id="68775"/>
    <lineage>
        <taxon>Eukaryota</taxon>
        <taxon>Fungi</taxon>
        <taxon>Dikarya</taxon>
        <taxon>Basidiomycota</taxon>
        <taxon>Agaricomycotina</taxon>
        <taxon>Agaricomycetes</taxon>
        <taxon>Agaricomycetidae</taxon>
        <taxon>Agaricales</taxon>
        <taxon>Agaricineae</taxon>
        <taxon>Nidulariaceae</taxon>
        <taxon>Crucibulum</taxon>
    </lineage>
</organism>
<protein>
    <recommendedName>
        <fullName evidence="2">DUF6533 domain-containing protein</fullName>
    </recommendedName>
</protein>
<evidence type="ECO:0000256" key="1">
    <source>
        <dbReference type="SAM" id="Phobius"/>
    </source>
</evidence>
<feature type="transmembrane region" description="Helical" evidence="1">
    <location>
        <begin position="192"/>
        <end position="211"/>
    </location>
</feature>
<feature type="transmembrane region" description="Helical" evidence="1">
    <location>
        <begin position="78"/>
        <end position="100"/>
    </location>
</feature>
<dbReference type="Proteomes" id="UP000308652">
    <property type="component" value="Unassembled WGS sequence"/>
</dbReference>
<evidence type="ECO:0000313" key="3">
    <source>
        <dbReference type="EMBL" id="TFK37247.1"/>
    </source>
</evidence>
<dbReference type="OrthoDB" id="3044561at2759"/>
<feature type="transmembrane region" description="Helical" evidence="1">
    <location>
        <begin position="217"/>
        <end position="237"/>
    </location>
</feature>
<evidence type="ECO:0000313" key="4">
    <source>
        <dbReference type="Proteomes" id="UP000308652"/>
    </source>
</evidence>
<feature type="transmembrane region" description="Helical" evidence="1">
    <location>
        <begin position="6"/>
        <end position="23"/>
    </location>
</feature>
<keyword evidence="4" id="KW-1185">Reference proteome</keyword>
<feature type="transmembrane region" description="Helical" evidence="1">
    <location>
        <begin position="112"/>
        <end position="132"/>
    </location>
</feature>
<keyword evidence="1" id="KW-1133">Transmembrane helix</keyword>
<feature type="domain" description="DUF6533" evidence="2">
    <location>
        <begin position="8"/>
        <end position="53"/>
    </location>
</feature>
<keyword evidence="1" id="KW-0472">Membrane</keyword>
<proteinExistence type="predicted"/>
<dbReference type="Pfam" id="PF20151">
    <property type="entry name" value="DUF6533"/>
    <property type="match status" value="1"/>
</dbReference>
<dbReference type="AlphaFoldDB" id="A0A5C3LXH4"/>